<evidence type="ECO:0000313" key="3">
    <source>
        <dbReference type="Proteomes" id="UP000717515"/>
    </source>
</evidence>
<gene>
    <name evidence="2" type="ORF">KVV02_005565</name>
</gene>
<dbReference type="Proteomes" id="UP000717515">
    <property type="component" value="Unassembled WGS sequence"/>
</dbReference>
<protein>
    <submittedName>
        <fullName evidence="2">Uncharacterized protein</fullName>
    </submittedName>
</protein>
<name>A0A9P8CUE6_MORAP</name>
<feature type="compositionally biased region" description="Low complexity" evidence="1">
    <location>
        <begin position="92"/>
        <end position="107"/>
    </location>
</feature>
<organism evidence="2 3">
    <name type="scientific">Mortierella alpina</name>
    <name type="common">Oleaginous fungus</name>
    <name type="synonym">Mortierella renispora</name>
    <dbReference type="NCBI Taxonomy" id="64518"/>
    <lineage>
        <taxon>Eukaryota</taxon>
        <taxon>Fungi</taxon>
        <taxon>Fungi incertae sedis</taxon>
        <taxon>Mucoromycota</taxon>
        <taxon>Mortierellomycotina</taxon>
        <taxon>Mortierellomycetes</taxon>
        <taxon>Mortierellales</taxon>
        <taxon>Mortierellaceae</taxon>
        <taxon>Mortierella</taxon>
    </lineage>
</organism>
<dbReference type="EMBL" id="JAIFTL010000404">
    <property type="protein sequence ID" value="KAG9319642.1"/>
    <property type="molecule type" value="Genomic_DNA"/>
</dbReference>
<feature type="non-terminal residue" evidence="2">
    <location>
        <position position="1"/>
    </location>
</feature>
<feature type="region of interest" description="Disordered" evidence="1">
    <location>
        <begin position="87"/>
        <end position="109"/>
    </location>
</feature>
<sequence length="251" mass="28106">LLNAKELSQKSISVLVSKRFWKTPKDKTRDELQMEAYEEILKRELSKKTLPNGIVDRAAKIIYGVSAAITSSMKTTYSHVGQRNDCNFGMTSSGNDPGSDGGPSPDSQIVDTQTLNDISTLANEPEEDESQFRICTAKFNRIIRKEQVAAKNDELILEEIQRVQREMAPVVSDAFTVAASGAYRNDDERPPQDQFQLSALVPKAFQRQVFQSTLNVAAITKGLQDSIEENASLPRTLQDERFRILSSEYIK</sequence>
<reference evidence="2" key="1">
    <citation type="submission" date="2021-07" db="EMBL/GenBank/DDBJ databases">
        <title>Draft genome of Mortierella alpina, strain LL118, isolated from an aspen leaf litter sample.</title>
        <authorList>
            <person name="Yang S."/>
            <person name="Vinatzer B.A."/>
        </authorList>
    </citation>
    <scope>NUCLEOTIDE SEQUENCE</scope>
    <source>
        <strain evidence="2">LL118</strain>
    </source>
</reference>
<dbReference type="AlphaFoldDB" id="A0A9P8CUE6"/>
<accession>A0A9P8CUE6</accession>
<proteinExistence type="predicted"/>
<comment type="caution">
    <text evidence="2">The sequence shown here is derived from an EMBL/GenBank/DDBJ whole genome shotgun (WGS) entry which is preliminary data.</text>
</comment>
<evidence type="ECO:0000256" key="1">
    <source>
        <dbReference type="SAM" id="MobiDB-lite"/>
    </source>
</evidence>
<evidence type="ECO:0000313" key="2">
    <source>
        <dbReference type="EMBL" id="KAG9319642.1"/>
    </source>
</evidence>
<feature type="non-terminal residue" evidence="2">
    <location>
        <position position="251"/>
    </location>
</feature>